<evidence type="ECO:0000259" key="3">
    <source>
        <dbReference type="PROSITE" id="PS50004"/>
    </source>
</evidence>
<dbReference type="SUPFAM" id="SSF49562">
    <property type="entry name" value="C2 domain (Calcium/lipid-binding domain, CaLB)"/>
    <property type="match status" value="2"/>
</dbReference>
<dbReference type="PANTHER" id="PTHR45716:SF2">
    <property type="entry name" value="BITESIZE, ISOFORM I"/>
    <property type="match status" value="1"/>
</dbReference>
<dbReference type="EMBL" id="NIVC01002157">
    <property type="protein sequence ID" value="PAA60395.1"/>
    <property type="molecule type" value="Genomic_DNA"/>
</dbReference>
<keyword evidence="5" id="KW-1185">Reference proteome</keyword>
<dbReference type="GO" id="GO:0005886">
    <property type="term" value="C:plasma membrane"/>
    <property type="evidence" value="ECO:0007669"/>
    <property type="project" value="TreeGrafter"/>
</dbReference>
<dbReference type="GO" id="GO:0070382">
    <property type="term" value="C:exocytic vesicle"/>
    <property type="evidence" value="ECO:0007669"/>
    <property type="project" value="TreeGrafter"/>
</dbReference>
<dbReference type="PRINTS" id="PR00399">
    <property type="entry name" value="SYNAPTOTAGMN"/>
</dbReference>
<dbReference type="OrthoDB" id="195679at2759"/>
<organism evidence="4 5">
    <name type="scientific">Macrostomum lignano</name>
    <dbReference type="NCBI Taxonomy" id="282301"/>
    <lineage>
        <taxon>Eukaryota</taxon>
        <taxon>Metazoa</taxon>
        <taxon>Spiralia</taxon>
        <taxon>Lophotrochozoa</taxon>
        <taxon>Platyhelminthes</taxon>
        <taxon>Rhabditophora</taxon>
        <taxon>Macrostomorpha</taxon>
        <taxon>Macrostomida</taxon>
        <taxon>Macrostomidae</taxon>
        <taxon>Macrostomum</taxon>
    </lineage>
</organism>
<dbReference type="PROSITE" id="PS50004">
    <property type="entry name" value="C2"/>
    <property type="match status" value="2"/>
</dbReference>
<dbReference type="PANTHER" id="PTHR45716">
    <property type="entry name" value="BITESIZE, ISOFORM I"/>
    <property type="match status" value="1"/>
</dbReference>
<dbReference type="SMART" id="SM00239">
    <property type="entry name" value="C2"/>
    <property type="match status" value="2"/>
</dbReference>
<dbReference type="InterPro" id="IPR035892">
    <property type="entry name" value="C2_domain_sf"/>
</dbReference>
<gene>
    <name evidence="4" type="ORF">BOX15_Mlig000291g1</name>
</gene>
<comment type="caution">
    <text evidence="4">The sequence shown here is derived from an EMBL/GenBank/DDBJ whole genome shotgun (WGS) entry which is preliminary data.</text>
</comment>
<dbReference type="Proteomes" id="UP000215902">
    <property type="component" value="Unassembled WGS sequence"/>
</dbReference>
<evidence type="ECO:0000256" key="2">
    <source>
        <dbReference type="SAM" id="MobiDB-lite"/>
    </source>
</evidence>
<dbReference type="GO" id="GO:0006887">
    <property type="term" value="P:exocytosis"/>
    <property type="evidence" value="ECO:0007669"/>
    <property type="project" value="TreeGrafter"/>
</dbReference>
<dbReference type="InterPro" id="IPR001565">
    <property type="entry name" value="Synaptotagmin"/>
</dbReference>
<dbReference type="STRING" id="282301.A0A267EFV5"/>
<proteinExistence type="predicted"/>
<feature type="domain" description="C2" evidence="3">
    <location>
        <begin position="80"/>
        <end position="200"/>
    </location>
</feature>
<name>A0A267EFV5_9PLAT</name>
<dbReference type="Gene3D" id="2.60.40.150">
    <property type="entry name" value="C2 domain"/>
    <property type="match status" value="2"/>
</dbReference>
<dbReference type="AlphaFoldDB" id="A0A267EFV5"/>
<dbReference type="GO" id="GO:0042043">
    <property type="term" value="F:neurexin family protein binding"/>
    <property type="evidence" value="ECO:0007669"/>
    <property type="project" value="TreeGrafter"/>
</dbReference>
<protein>
    <recommendedName>
        <fullName evidence="3">C2 domain-containing protein</fullName>
    </recommendedName>
</protein>
<reference evidence="4 5" key="1">
    <citation type="submission" date="2017-06" db="EMBL/GenBank/DDBJ databases">
        <title>A platform for efficient transgenesis in Macrostomum lignano, a flatworm model organism for stem cell research.</title>
        <authorList>
            <person name="Berezikov E."/>
        </authorList>
    </citation>
    <scope>NUCLEOTIDE SEQUENCE [LARGE SCALE GENOMIC DNA]</scope>
    <source>
        <strain evidence="4">DV1</strain>
        <tissue evidence="4">Whole organism</tissue>
    </source>
</reference>
<dbReference type="InterPro" id="IPR000008">
    <property type="entry name" value="C2_dom"/>
</dbReference>
<dbReference type="CDD" id="cd08521">
    <property type="entry name" value="C2A_SLP"/>
    <property type="match status" value="1"/>
</dbReference>
<keyword evidence="1" id="KW-0677">Repeat</keyword>
<feature type="region of interest" description="Disordered" evidence="2">
    <location>
        <begin position="1"/>
        <end position="42"/>
    </location>
</feature>
<dbReference type="Pfam" id="PF00168">
    <property type="entry name" value="C2"/>
    <property type="match status" value="2"/>
</dbReference>
<evidence type="ECO:0000313" key="4">
    <source>
        <dbReference type="EMBL" id="PAA60395.1"/>
    </source>
</evidence>
<evidence type="ECO:0000313" key="5">
    <source>
        <dbReference type="Proteomes" id="UP000215902"/>
    </source>
</evidence>
<accession>A0A267EFV5</accession>
<evidence type="ECO:0000256" key="1">
    <source>
        <dbReference type="ARBA" id="ARBA00022737"/>
    </source>
</evidence>
<sequence>MNRLRLPLPNADASTGSGGGEDGVDDSSDCRNQRRRSSSIGNLPSKSCFMALPAVLRASRESLASNVSENEASYSHVPEPSGEVEVNLQYNYKERRFTVNVVQCRNLHALDGNPPNPYVKTYLLPDKTKRSKRRTQTRRATANPIYSEQLVYDIVKSELETRTLQVSVWHSLTFGSNVFLGEARIAMENYRFDGGPQVLHLGRRVEIPVPLPTLMYRGDIMLALRYVSGELIKANQLARDDSNSKVEHNDRKPVGGRLEVWVQNCRNLAGSGSGASPYVKGYLINPDPDSRATRSSRVKQKSAIVKGDMNPNFNSILAFENISLRDLKGRSLELTVWDHVKIGRNDFLGGVRLNVGDRSYPCMDARGHESLMWTRMLEKPNDWVEGSLLLRPSMDPRLDSQG</sequence>
<feature type="domain" description="C2" evidence="3">
    <location>
        <begin position="238"/>
        <end position="374"/>
    </location>
</feature>